<accession>A0A6A6HVT0</accession>
<gene>
    <name evidence="2" type="ORF">BU26DRAFT_511311</name>
</gene>
<feature type="compositionally biased region" description="Basic and acidic residues" evidence="1">
    <location>
        <begin position="69"/>
        <end position="78"/>
    </location>
</feature>
<dbReference type="GeneID" id="54580625"/>
<evidence type="ECO:0000313" key="3">
    <source>
        <dbReference type="Proteomes" id="UP000800094"/>
    </source>
</evidence>
<organism evidence="2 3">
    <name type="scientific">Trematosphaeria pertusa</name>
    <dbReference type="NCBI Taxonomy" id="390896"/>
    <lineage>
        <taxon>Eukaryota</taxon>
        <taxon>Fungi</taxon>
        <taxon>Dikarya</taxon>
        <taxon>Ascomycota</taxon>
        <taxon>Pezizomycotina</taxon>
        <taxon>Dothideomycetes</taxon>
        <taxon>Pleosporomycetidae</taxon>
        <taxon>Pleosporales</taxon>
        <taxon>Massarineae</taxon>
        <taxon>Trematosphaeriaceae</taxon>
        <taxon>Trematosphaeria</taxon>
    </lineage>
</organism>
<feature type="region of interest" description="Disordered" evidence="1">
    <location>
        <begin position="68"/>
        <end position="90"/>
    </location>
</feature>
<sequence>MAALTPEPSMKRPYRRRNPVERRSVETARRRCQCSIVSTPACAVSDGFPFPTAEVDPSKVECSETGPFEIHHSEHGGLHDSVTLSDPTSSPIGRLSGFELDYNNNYADNEGTVMRETDSTSQSAAEAPALVRNDPFCHVTITIHPLLEQ</sequence>
<dbReference type="EMBL" id="ML987211">
    <property type="protein sequence ID" value="KAF2241520.1"/>
    <property type="molecule type" value="Genomic_DNA"/>
</dbReference>
<evidence type="ECO:0000256" key="1">
    <source>
        <dbReference type="SAM" id="MobiDB-lite"/>
    </source>
</evidence>
<dbReference type="Proteomes" id="UP000800094">
    <property type="component" value="Unassembled WGS sequence"/>
</dbReference>
<feature type="region of interest" description="Disordered" evidence="1">
    <location>
        <begin position="1"/>
        <end position="27"/>
    </location>
</feature>
<proteinExistence type="predicted"/>
<dbReference type="AlphaFoldDB" id="A0A6A6HVT0"/>
<feature type="compositionally biased region" description="Basic and acidic residues" evidence="1">
    <location>
        <begin position="18"/>
        <end position="27"/>
    </location>
</feature>
<protein>
    <submittedName>
        <fullName evidence="2">Uncharacterized protein</fullName>
    </submittedName>
</protein>
<reference evidence="2" key="1">
    <citation type="journal article" date="2020" name="Stud. Mycol.">
        <title>101 Dothideomycetes genomes: a test case for predicting lifestyles and emergence of pathogens.</title>
        <authorList>
            <person name="Haridas S."/>
            <person name="Albert R."/>
            <person name="Binder M."/>
            <person name="Bloem J."/>
            <person name="Labutti K."/>
            <person name="Salamov A."/>
            <person name="Andreopoulos B."/>
            <person name="Baker S."/>
            <person name="Barry K."/>
            <person name="Bills G."/>
            <person name="Bluhm B."/>
            <person name="Cannon C."/>
            <person name="Castanera R."/>
            <person name="Culley D."/>
            <person name="Daum C."/>
            <person name="Ezra D."/>
            <person name="Gonzalez J."/>
            <person name="Henrissat B."/>
            <person name="Kuo A."/>
            <person name="Liang C."/>
            <person name="Lipzen A."/>
            <person name="Lutzoni F."/>
            <person name="Magnuson J."/>
            <person name="Mondo S."/>
            <person name="Nolan M."/>
            <person name="Ohm R."/>
            <person name="Pangilinan J."/>
            <person name="Park H.-J."/>
            <person name="Ramirez L."/>
            <person name="Alfaro M."/>
            <person name="Sun H."/>
            <person name="Tritt A."/>
            <person name="Yoshinaga Y."/>
            <person name="Zwiers L.-H."/>
            <person name="Turgeon B."/>
            <person name="Goodwin S."/>
            <person name="Spatafora J."/>
            <person name="Crous P."/>
            <person name="Grigoriev I."/>
        </authorList>
    </citation>
    <scope>NUCLEOTIDE SEQUENCE</scope>
    <source>
        <strain evidence="2">CBS 122368</strain>
    </source>
</reference>
<evidence type="ECO:0000313" key="2">
    <source>
        <dbReference type="EMBL" id="KAF2241520.1"/>
    </source>
</evidence>
<name>A0A6A6HVT0_9PLEO</name>
<keyword evidence="3" id="KW-1185">Reference proteome</keyword>
<dbReference type="RefSeq" id="XP_033676524.1">
    <property type="nucleotide sequence ID" value="XM_033827295.1"/>
</dbReference>